<reference evidence="3" key="1">
    <citation type="submission" date="2008-07" db="EMBL/GenBank/DDBJ databases">
        <title>Annotation of Ajellomyces capsulatus strain H88.</title>
        <authorList>
            <person name="Champion M."/>
            <person name="Cuomo C."/>
            <person name="Ma L.-J."/>
            <person name="Henn M.R."/>
            <person name="Sil A."/>
            <person name="Goldman B."/>
            <person name="Young S.K."/>
            <person name="Kodira C.D."/>
            <person name="Zeng Q."/>
            <person name="Koehrsen M."/>
            <person name="Alvarado L."/>
            <person name="Berlin A."/>
            <person name="Borenstein D."/>
            <person name="Chen Z."/>
            <person name="Engels R."/>
            <person name="Freedman E."/>
            <person name="Gellesch M."/>
            <person name="Goldberg J."/>
            <person name="Griggs A."/>
            <person name="Gujja S."/>
            <person name="Heiman D."/>
            <person name="Hepburn T."/>
            <person name="Howarth C."/>
            <person name="Jen D."/>
            <person name="Larson L."/>
            <person name="Lewis B."/>
            <person name="Mehta T."/>
            <person name="Park D."/>
            <person name="Pearson M."/>
            <person name="Roberts A."/>
            <person name="Saif S."/>
            <person name="Shea T."/>
            <person name="Shenoy N."/>
            <person name="Sisk P."/>
            <person name="Stolte C."/>
            <person name="Sykes S."/>
            <person name="Walk T."/>
            <person name="White J."/>
            <person name="Yandava C."/>
            <person name="Klein B."/>
            <person name="McEwen J.G."/>
            <person name="Puccia R."/>
            <person name="Goldman G.H."/>
            <person name="Felipe M.S."/>
            <person name="Nino-Vega G."/>
            <person name="San-Blas G."/>
            <person name="Taylor J."/>
            <person name="Mendoza L."/>
            <person name="Galagan J."/>
            <person name="Nusbaum C."/>
            <person name="Birren B."/>
        </authorList>
    </citation>
    <scope>NUCLEOTIDE SEQUENCE [LARGE SCALE GENOMIC DNA]</scope>
    <source>
        <strain evidence="3">H88</strain>
    </source>
</reference>
<evidence type="ECO:0000313" key="3">
    <source>
        <dbReference type="Proteomes" id="UP000008142"/>
    </source>
</evidence>
<dbReference type="OrthoDB" id="4188822at2759"/>
<dbReference type="VEuPathDB" id="FungiDB:I7I53_05604"/>
<sequence>MPGLYIIPHESLSRFEWDSMVKSISARFQILRPDYFQAGKLLLHKTYVTSSSKSKPSTNTLTREEWNQNFQNCFAGLIGKLKYQQHFLQLALVNRPDGQQDKWKRKRKIRKVEDDAVRNYAGTLSWRPDHSDNVIISPPTSGCLPARSLSTLYHIRRFRLTTSSHTCLQAYRDRIRSLLSTSASLSMEIEDGCCLARRTYMPQHHEIISAKGLGFFSAGLEVILRRGTSSAPKIGNQERGIRDVESPHHKEVGASGPGREQLGMAGMGPLYECTQKDPPSPAVCDVSVMDPARVKTPAAWEPAFKKESYLLPKESSQREDFHTLTISLHKTTTPVQALYQRPSRESEKPSSPYQALLEPTTIESKMPSDASSKSTSTFVARCDSSTSSTRSSSSIARMKAILQHSTKKPVQTKAQSSSNKVVMEARASYFANR</sequence>
<protein>
    <submittedName>
        <fullName evidence="2">Uncharacterized protein</fullName>
    </submittedName>
</protein>
<dbReference type="HOGENOM" id="CLU_633083_0_0_1"/>
<gene>
    <name evidence="2" type="ORF">HCEG_05787</name>
</gene>
<evidence type="ECO:0000256" key="1">
    <source>
        <dbReference type="SAM" id="MobiDB-lite"/>
    </source>
</evidence>
<dbReference type="EMBL" id="DS990639">
    <property type="protein sequence ID" value="EGC46572.1"/>
    <property type="molecule type" value="Genomic_DNA"/>
</dbReference>
<feature type="compositionally biased region" description="Low complexity" evidence="1">
    <location>
        <begin position="384"/>
        <end position="394"/>
    </location>
</feature>
<name>F0UJI1_AJEC8</name>
<feature type="compositionally biased region" description="Polar residues" evidence="1">
    <location>
        <begin position="369"/>
        <end position="378"/>
    </location>
</feature>
<feature type="region of interest" description="Disordered" evidence="1">
    <location>
        <begin position="339"/>
        <end position="398"/>
    </location>
</feature>
<proteinExistence type="predicted"/>
<dbReference type="Proteomes" id="UP000008142">
    <property type="component" value="Unassembled WGS sequence"/>
</dbReference>
<evidence type="ECO:0000313" key="2">
    <source>
        <dbReference type="EMBL" id="EGC46572.1"/>
    </source>
</evidence>
<organism evidence="3">
    <name type="scientific">Ajellomyces capsulatus (strain H88)</name>
    <name type="common">Darling's disease fungus</name>
    <name type="synonym">Histoplasma capsulatum</name>
    <dbReference type="NCBI Taxonomy" id="544711"/>
    <lineage>
        <taxon>Eukaryota</taxon>
        <taxon>Fungi</taxon>
        <taxon>Dikarya</taxon>
        <taxon>Ascomycota</taxon>
        <taxon>Pezizomycotina</taxon>
        <taxon>Eurotiomycetes</taxon>
        <taxon>Eurotiomycetidae</taxon>
        <taxon>Onygenales</taxon>
        <taxon>Ajellomycetaceae</taxon>
        <taxon>Histoplasma</taxon>
    </lineage>
</organism>
<dbReference type="AlphaFoldDB" id="F0UJI1"/>
<accession>F0UJI1</accession>